<evidence type="ECO:0000313" key="1">
    <source>
        <dbReference type="EMBL" id="GIF08019.1"/>
    </source>
</evidence>
<proteinExistence type="predicted"/>
<comment type="caution">
    <text evidence="1">The sequence shown here is derived from an EMBL/GenBank/DDBJ whole genome shotgun (WGS) entry which is preliminary data.</text>
</comment>
<evidence type="ECO:0000313" key="2">
    <source>
        <dbReference type="Proteomes" id="UP000629619"/>
    </source>
</evidence>
<name>A0A919TMX3_9ACTN</name>
<dbReference type="EMBL" id="BOMW01000058">
    <property type="protein sequence ID" value="GIF08019.1"/>
    <property type="molecule type" value="Genomic_DNA"/>
</dbReference>
<protein>
    <submittedName>
        <fullName evidence="1">Uncharacterized protein</fullName>
    </submittedName>
</protein>
<keyword evidence="2" id="KW-1185">Reference proteome</keyword>
<dbReference type="Proteomes" id="UP000629619">
    <property type="component" value="Unassembled WGS sequence"/>
</dbReference>
<dbReference type="InterPro" id="IPR049908">
    <property type="entry name" value="AmcA_3a"/>
</dbReference>
<dbReference type="AlphaFoldDB" id="A0A919TMX3"/>
<accession>A0A919TMX3</accession>
<gene>
    <name evidence="1" type="ORF">Asi03nite_55570</name>
</gene>
<reference evidence="1" key="1">
    <citation type="submission" date="2021-01" db="EMBL/GenBank/DDBJ databases">
        <title>Whole genome shotgun sequence of Actinoplanes siamensis NBRC 109076.</title>
        <authorList>
            <person name="Komaki H."/>
            <person name="Tamura T."/>
        </authorList>
    </citation>
    <scope>NUCLEOTIDE SEQUENCE</scope>
    <source>
        <strain evidence="1">NBRC 109076</strain>
    </source>
</reference>
<dbReference type="NCBIfam" id="NF041722">
    <property type="entry name" value="phane_AmcA_3a"/>
    <property type="match status" value="1"/>
</dbReference>
<sequence>MPEITSPRLSDDVEADPVASRVHDARDGLAALVVEADPVTSRVHDTRHGLAALIAEAETARRQRAEEASPDSGSAVCAWNHFENIPTFYNWNNRPR</sequence>
<organism evidence="1 2">
    <name type="scientific">Actinoplanes siamensis</name>
    <dbReference type="NCBI Taxonomy" id="1223317"/>
    <lineage>
        <taxon>Bacteria</taxon>
        <taxon>Bacillati</taxon>
        <taxon>Actinomycetota</taxon>
        <taxon>Actinomycetes</taxon>
        <taxon>Micromonosporales</taxon>
        <taxon>Micromonosporaceae</taxon>
        <taxon>Actinoplanes</taxon>
    </lineage>
</organism>